<name>E0WUF1_9ENTR</name>
<dbReference type="EMBL" id="GL379658">
    <property type="protein sequence ID" value="EFL91366.1"/>
    <property type="molecule type" value="Genomic_DNA"/>
</dbReference>
<evidence type="ECO:0000313" key="2">
    <source>
        <dbReference type="EMBL" id="EFL91366.1"/>
    </source>
</evidence>
<accession>E0WUF1</accession>
<dbReference type="HOGENOM" id="CLU_2631636_0_0_6"/>
<dbReference type="Proteomes" id="UP000005726">
    <property type="component" value="Unassembled WGS sequence"/>
</dbReference>
<protein>
    <submittedName>
        <fullName evidence="2">Uncharacterized protein</fullName>
    </submittedName>
</protein>
<keyword evidence="1" id="KW-0812">Transmembrane</keyword>
<proteinExistence type="predicted"/>
<keyword evidence="1" id="KW-0472">Membrane</keyword>
<keyword evidence="3" id="KW-1185">Reference proteome</keyword>
<evidence type="ECO:0000256" key="1">
    <source>
        <dbReference type="SAM" id="Phobius"/>
    </source>
</evidence>
<sequence>MMRSWIKKPILLIHPCIGELLLCYRAAIGRFALQFIEGVGMLILLIAQIIHRRGDLRLGCRVNIIDWRDSVVRLCIA</sequence>
<evidence type="ECO:0000313" key="3">
    <source>
        <dbReference type="Proteomes" id="UP000005726"/>
    </source>
</evidence>
<dbReference type="AlphaFoldDB" id="E0WUF1"/>
<organism evidence="2 3">
    <name type="scientific">Candidatus Regiella insecticola LSR1</name>
    <dbReference type="NCBI Taxonomy" id="663321"/>
    <lineage>
        <taxon>Bacteria</taxon>
        <taxon>Pseudomonadati</taxon>
        <taxon>Pseudomonadota</taxon>
        <taxon>Gammaproteobacteria</taxon>
        <taxon>Enterobacterales</taxon>
        <taxon>Enterobacteriaceae</taxon>
        <taxon>aphid secondary symbionts</taxon>
        <taxon>Candidatus Regiella</taxon>
    </lineage>
</organism>
<keyword evidence="1" id="KW-1133">Transmembrane helix</keyword>
<gene>
    <name evidence="2" type="ORF">REG_1729</name>
</gene>
<reference evidence="2" key="1">
    <citation type="journal article" date="2009" name="Environ. Microbiol.">
        <title>Dynamics of genome evolution in facultative symbionts of aphids.</title>
        <authorList>
            <person name="Degnan P.H."/>
            <person name="Leonardo T.E."/>
            <person name="Cass B.N."/>
            <person name="Hurwitz B."/>
            <person name="Stern D."/>
            <person name="Gibbs R.A."/>
            <person name="Richards S."/>
            <person name="Moran N.A."/>
        </authorList>
    </citation>
    <scope>NUCLEOTIDE SEQUENCE [LARGE SCALE GENOMIC DNA]</scope>
    <source>
        <strain evidence="2">LSR1</strain>
    </source>
</reference>
<feature type="transmembrane region" description="Helical" evidence="1">
    <location>
        <begin position="35"/>
        <end position="51"/>
    </location>
</feature>